<dbReference type="EMBL" id="CAKKNE010000003">
    <property type="protein sequence ID" value="CAH0372512.1"/>
    <property type="molecule type" value="Genomic_DNA"/>
</dbReference>
<evidence type="ECO:0000256" key="1">
    <source>
        <dbReference type="ARBA" id="ARBA00038101"/>
    </source>
</evidence>
<sequence>MRRAAHREQVRRRAGVVAAVQAGKVVNDACGQKASEADAKLMQLQRRAAFFLRDHAELRRVLRGHDFERDLPDAAKMHEAARLFESGGLGVRVSPADALRCHKFAAALGHRASRGVVGEYAETGAAERRRPRRARTLSRAAQDSTFRGAFISDSVRHRSRGWSPARPRRRRARRAGPVARRYRDAARDDDPRARYNLGRVFYHGLLGQRANRRTARLLFEKAARRKHRGAQAALGYMYEKAEGDLKADAARAQHYYAKAADQGCDRSAFNLGRLYETLLLAPPPDETAYDAAVRWYERAAKRGFERAADRLTKMAKPVGDDAPAPAPAAAPATDPESPPGSDASESDAAADDEAAAPPRDPLLLLAQKHRNRRMTMAPGPR</sequence>
<keyword evidence="4" id="KW-1185">Reference proteome</keyword>
<feature type="region of interest" description="Disordered" evidence="2">
    <location>
        <begin position="158"/>
        <end position="186"/>
    </location>
</feature>
<protein>
    <recommendedName>
        <fullName evidence="5">Sel1 repeat family protein</fullName>
    </recommendedName>
</protein>
<dbReference type="PANTHER" id="PTHR11102">
    <property type="entry name" value="SEL-1-LIKE PROTEIN"/>
    <property type="match status" value="1"/>
</dbReference>
<feature type="compositionally biased region" description="Low complexity" evidence="2">
    <location>
        <begin position="355"/>
        <end position="366"/>
    </location>
</feature>
<proteinExistence type="inferred from homology"/>
<dbReference type="Pfam" id="PF08238">
    <property type="entry name" value="Sel1"/>
    <property type="match status" value="4"/>
</dbReference>
<feature type="compositionally biased region" description="Acidic residues" evidence="2">
    <location>
        <begin position="344"/>
        <end position="354"/>
    </location>
</feature>
<comment type="similarity">
    <text evidence="1">Belongs to the sel-1 family.</text>
</comment>
<dbReference type="OrthoDB" id="272077at2759"/>
<comment type="caution">
    <text evidence="3">The sequence shown here is derived from an EMBL/GenBank/DDBJ whole genome shotgun (WGS) entry which is preliminary data.</text>
</comment>
<dbReference type="PANTHER" id="PTHR11102:SF160">
    <property type="entry name" value="ERAD-ASSOCIATED E3 UBIQUITIN-PROTEIN LIGASE COMPONENT HRD3"/>
    <property type="match status" value="1"/>
</dbReference>
<accession>A0A8J2SR66</accession>
<name>A0A8J2SR66_9STRA</name>
<feature type="compositionally biased region" description="Low complexity" evidence="2">
    <location>
        <begin position="316"/>
        <end position="343"/>
    </location>
</feature>
<organism evidence="3 4">
    <name type="scientific">Pelagomonas calceolata</name>
    <dbReference type="NCBI Taxonomy" id="35677"/>
    <lineage>
        <taxon>Eukaryota</taxon>
        <taxon>Sar</taxon>
        <taxon>Stramenopiles</taxon>
        <taxon>Ochrophyta</taxon>
        <taxon>Pelagophyceae</taxon>
        <taxon>Pelagomonadales</taxon>
        <taxon>Pelagomonadaceae</taxon>
        <taxon>Pelagomonas</taxon>
    </lineage>
</organism>
<dbReference type="Proteomes" id="UP000789595">
    <property type="component" value="Unassembled WGS sequence"/>
</dbReference>
<feature type="region of interest" description="Disordered" evidence="2">
    <location>
        <begin position="316"/>
        <end position="381"/>
    </location>
</feature>
<dbReference type="SMART" id="SM00671">
    <property type="entry name" value="SEL1"/>
    <property type="match status" value="4"/>
</dbReference>
<dbReference type="InterPro" id="IPR050767">
    <property type="entry name" value="Sel1_AlgK"/>
</dbReference>
<dbReference type="AlphaFoldDB" id="A0A8J2SR66"/>
<dbReference type="InterPro" id="IPR011990">
    <property type="entry name" value="TPR-like_helical_dom_sf"/>
</dbReference>
<dbReference type="Gene3D" id="1.25.40.10">
    <property type="entry name" value="Tetratricopeptide repeat domain"/>
    <property type="match status" value="1"/>
</dbReference>
<evidence type="ECO:0008006" key="5">
    <source>
        <dbReference type="Google" id="ProtNLM"/>
    </source>
</evidence>
<evidence type="ECO:0000256" key="2">
    <source>
        <dbReference type="SAM" id="MobiDB-lite"/>
    </source>
</evidence>
<dbReference type="InterPro" id="IPR006597">
    <property type="entry name" value="Sel1-like"/>
</dbReference>
<evidence type="ECO:0000313" key="3">
    <source>
        <dbReference type="EMBL" id="CAH0372512.1"/>
    </source>
</evidence>
<dbReference type="SUPFAM" id="SSF81901">
    <property type="entry name" value="HCP-like"/>
    <property type="match status" value="1"/>
</dbReference>
<reference evidence="3" key="1">
    <citation type="submission" date="2021-11" db="EMBL/GenBank/DDBJ databases">
        <authorList>
            <consortium name="Genoscope - CEA"/>
            <person name="William W."/>
        </authorList>
    </citation>
    <scope>NUCLEOTIDE SEQUENCE</scope>
</reference>
<gene>
    <name evidence="3" type="ORF">PECAL_3P25130</name>
</gene>
<evidence type="ECO:0000313" key="4">
    <source>
        <dbReference type="Proteomes" id="UP000789595"/>
    </source>
</evidence>